<dbReference type="AlphaFoldDB" id="A0A2M3ZNR4"/>
<organism evidence="1">
    <name type="scientific">Anopheles braziliensis</name>
    <dbReference type="NCBI Taxonomy" id="58242"/>
    <lineage>
        <taxon>Eukaryota</taxon>
        <taxon>Metazoa</taxon>
        <taxon>Ecdysozoa</taxon>
        <taxon>Arthropoda</taxon>
        <taxon>Hexapoda</taxon>
        <taxon>Insecta</taxon>
        <taxon>Pterygota</taxon>
        <taxon>Neoptera</taxon>
        <taxon>Endopterygota</taxon>
        <taxon>Diptera</taxon>
        <taxon>Nematocera</taxon>
        <taxon>Culicoidea</taxon>
        <taxon>Culicidae</taxon>
        <taxon>Anophelinae</taxon>
        <taxon>Anopheles</taxon>
    </lineage>
</organism>
<dbReference type="EMBL" id="GGFM01009476">
    <property type="protein sequence ID" value="MBW30227.1"/>
    <property type="molecule type" value="Transcribed_RNA"/>
</dbReference>
<accession>A0A2M3ZNR4</accession>
<name>A0A2M3ZNR4_9DIPT</name>
<evidence type="ECO:0000313" key="1">
    <source>
        <dbReference type="EMBL" id="MBW30227.1"/>
    </source>
</evidence>
<sequence>MVEAVKRSVSLVVAAAAAAAVVAAGAAVVTVFGASQRSVASGASYSLVRLIPCRHLLRYHRYILCRNYSDYSRR</sequence>
<proteinExistence type="predicted"/>
<protein>
    <submittedName>
        <fullName evidence="1">Putative secreted peptide</fullName>
    </submittedName>
</protein>
<reference evidence="1" key="1">
    <citation type="submission" date="2018-01" db="EMBL/GenBank/DDBJ databases">
        <title>An insight into the sialome of Amazonian anophelines.</title>
        <authorList>
            <person name="Ribeiro J.M."/>
            <person name="Scarpassa V."/>
            <person name="Calvo E."/>
        </authorList>
    </citation>
    <scope>NUCLEOTIDE SEQUENCE</scope>
    <source>
        <tissue evidence="1">Salivary glands</tissue>
    </source>
</reference>